<feature type="signal peptide" evidence="1">
    <location>
        <begin position="1"/>
        <end position="23"/>
    </location>
</feature>
<protein>
    <recommendedName>
        <fullName evidence="4">TNase-like domain-containing protein</fullName>
    </recommendedName>
</protein>
<dbReference type="AlphaFoldDB" id="A0AAD2JI57"/>
<evidence type="ECO:0000313" key="2">
    <source>
        <dbReference type="EMBL" id="CAJ1953352.1"/>
    </source>
</evidence>
<organism evidence="2 3">
    <name type="scientific">Cylindrotheca closterium</name>
    <dbReference type="NCBI Taxonomy" id="2856"/>
    <lineage>
        <taxon>Eukaryota</taxon>
        <taxon>Sar</taxon>
        <taxon>Stramenopiles</taxon>
        <taxon>Ochrophyta</taxon>
        <taxon>Bacillariophyta</taxon>
        <taxon>Bacillariophyceae</taxon>
        <taxon>Bacillariophycidae</taxon>
        <taxon>Bacillariales</taxon>
        <taxon>Bacillariaceae</taxon>
        <taxon>Cylindrotheca</taxon>
    </lineage>
</organism>
<evidence type="ECO:0008006" key="4">
    <source>
        <dbReference type="Google" id="ProtNLM"/>
    </source>
</evidence>
<keyword evidence="3" id="KW-1185">Reference proteome</keyword>
<sequence length="328" mass="36408">MKLNPISLVRLLISVSVFEKCQPLMTPDSIPMNYAFVQILSTNIIQSTPSSTSTSAIDGGSLLVSLNNANARVANYQKDGFQKDTVMRILDGNTIKLQKGGLVSIAGARFPIASSSNFQFSECYTYGPTYKLRQLVPAKTEVWVKTSGSKPQAIIFRQKDSLNVNQELVKSGFAKVKPISSEFEAYLDPLKLKSWEAEANRLGLGIFKQCDASVESSFVAEFEPLEYDVVTQWGNDGGKQIVKQKESTAIVPPRNPGDVRGCSDFETYEDALSWFEYYKPFYGDIGKLDRNGDGVPCPGLPHTSIREKYRMKKPLNQDPSTLTGRETR</sequence>
<dbReference type="Proteomes" id="UP001295423">
    <property type="component" value="Unassembled WGS sequence"/>
</dbReference>
<dbReference type="InterPro" id="IPR035437">
    <property type="entry name" value="SNase_OB-fold_sf"/>
</dbReference>
<dbReference type="EMBL" id="CAKOGP040001825">
    <property type="protein sequence ID" value="CAJ1953352.1"/>
    <property type="molecule type" value="Genomic_DNA"/>
</dbReference>
<proteinExistence type="predicted"/>
<reference evidence="2" key="1">
    <citation type="submission" date="2023-08" db="EMBL/GenBank/DDBJ databases">
        <authorList>
            <person name="Audoor S."/>
            <person name="Bilcke G."/>
        </authorList>
    </citation>
    <scope>NUCLEOTIDE SEQUENCE</scope>
</reference>
<name>A0AAD2JI57_9STRA</name>
<evidence type="ECO:0000313" key="3">
    <source>
        <dbReference type="Proteomes" id="UP001295423"/>
    </source>
</evidence>
<evidence type="ECO:0000256" key="1">
    <source>
        <dbReference type="SAM" id="SignalP"/>
    </source>
</evidence>
<keyword evidence="1" id="KW-0732">Signal</keyword>
<gene>
    <name evidence="2" type="ORF">CYCCA115_LOCUS13987</name>
</gene>
<dbReference type="Gene3D" id="2.40.50.90">
    <property type="match status" value="1"/>
</dbReference>
<comment type="caution">
    <text evidence="2">The sequence shown here is derived from an EMBL/GenBank/DDBJ whole genome shotgun (WGS) entry which is preliminary data.</text>
</comment>
<accession>A0AAD2JI57</accession>
<feature type="chain" id="PRO_5042163988" description="TNase-like domain-containing protein" evidence="1">
    <location>
        <begin position="24"/>
        <end position="328"/>
    </location>
</feature>
<dbReference type="SUPFAM" id="SSF50199">
    <property type="entry name" value="Staphylococcal nuclease"/>
    <property type="match status" value="1"/>
</dbReference>